<organism evidence="1 2">
    <name type="scientific">Pseudogulbenkiania ferrooxidans EGD-HP2</name>
    <dbReference type="NCBI Taxonomy" id="1388764"/>
    <lineage>
        <taxon>Bacteria</taxon>
        <taxon>Pseudomonadati</taxon>
        <taxon>Pseudomonadota</taxon>
        <taxon>Betaproteobacteria</taxon>
        <taxon>Neisseriales</taxon>
        <taxon>Chromobacteriaceae</taxon>
        <taxon>Pseudogulbenkiania</taxon>
    </lineage>
</organism>
<comment type="caution">
    <text evidence="1">The sequence shown here is derived from an EMBL/GenBank/DDBJ whole genome shotgun (WGS) entry which is preliminary data.</text>
</comment>
<evidence type="ECO:0000313" key="1">
    <source>
        <dbReference type="EMBL" id="ERE14219.1"/>
    </source>
</evidence>
<protein>
    <submittedName>
        <fullName evidence="1">Uncharacterized protein</fullName>
    </submittedName>
</protein>
<gene>
    <name evidence="1" type="ORF">O166_23340</name>
</gene>
<proteinExistence type="predicted"/>
<evidence type="ECO:0000313" key="2">
    <source>
        <dbReference type="Proteomes" id="UP000016426"/>
    </source>
</evidence>
<sequence length="44" mass="5166">MRLKHPSLLFLFFIIGTNAFELSVFGLQFLICRLQQSNVLRQLL</sequence>
<keyword evidence="2" id="KW-1185">Reference proteome</keyword>
<name>A0ABP2XS33_9NEIS</name>
<accession>A0ABP2XS33</accession>
<dbReference type="EMBL" id="AVPH01000110">
    <property type="protein sequence ID" value="ERE14219.1"/>
    <property type="molecule type" value="Genomic_DNA"/>
</dbReference>
<reference evidence="1 2" key="1">
    <citation type="journal article" date="2013" name="Genome Announc.">
        <title>Genome Sequence of the Pigment-Producing Bacterium Pseudogulbenkiania ferrooxidans, Isolated from Loktak Lake.</title>
        <authorList>
            <person name="Puranik S."/>
            <person name="Talkal R."/>
            <person name="Qureshi A."/>
            <person name="Khardenavis A."/>
            <person name="Kapley A."/>
            <person name="Purohit H.J."/>
        </authorList>
    </citation>
    <scope>NUCLEOTIDE SEQUENCE [LARGE SCALE GENOMIC DNA]</scope>
    <source>
        <strain evidence="1 2">EGD-HP2</strain>
    </source>
</reference>
<dbReference type="Proteomes" id="UP000016426">
    <property type="component" value="Unassembled WGS sequence"/>
</dbReference>